<proteinExistence type="inferred from homology"/>
<evidence type="ECO:0000256" key="4">
    <source>
        <dbReference type="RuleBase" id="RU004508"/>
    </source>
</evidence>
<evidence type="ECO:0000256" key="1">
    <source>
        <dbReference type="ARBA" id="ARBA00037999"/>
    </source>
</evidence>
<comment type="similarity">
    <text evidence="1 4">Belongs to the DegT/DnrJ/EryC1 family.</text>
</comment>
<reference evidence="5" key="2">
    <citation type="journal article" date="2024" name="Antonie Van Leeuwenhoek">
        <title>Roseihalotalea indica gen. nov., sp. nov., a halophilic Bacteroidetes from mesopelagic Southwest Indian Ocean with higher carbohydrate metabolic potential.</title>
        <authorList>
            <person name="Chen B."/>
            <person name="Zhang M."/>
            <person name="Lin D."/>
            <person name="Ye J."/>
            <person name="Tang K."/>
        </authorList>
    </citation>
    <scope>NUCLEOTIDE SEQUENCE</scope>
    <source>
        <strain evidence="5">TK19036</strain>
    </source>
</reference>
<dbReference type="AlphaFoldDB" id="A0AA49GNH2"/>
<dbReference type="EC" id="2.6.1.59" evidence="5"/>
<keyword evidence="3 4" id="KW-0663">Pyridoxal phosphate</keyword>
<dbReference type="EMBL" id="CP120682">
    <property type="protein sequence ID" value="WKN35820.1"/>
    <property type="molecule type" value="Genomic_DNA"/>
</dbReference>
<dbReference type="GO" id="GO:0000271">
    <property type="term" value="P:polysaccharide biosynthetic process"/>
    <property type="evidence" value="ECO:0007669"/>
    <property type="project" value="TreeGrafter"/>
</dbReference>
<dbReference type="CDD" id="cd00616">
    <property type="entry name" value="AHBA_syn"/>
    <property type="match status" value="1"/>
</dbReference>
<dbReference type="InterPro" id="IPR000653">
    <property type="entry name" value="DegT/StrS_aminotransferase"/>
</dbReference>
<evidence type="ECO:0000256" key="2">
    <source>
        <dbReference type="PIRSR" id="PIRSR000390-1"/>
    </source>
</evidence>
<dbReference type="NCBIfam" id="NF008687">
    <property type="entry name" value="PRK11706.1"/>
    <property type="match status" value="1"/>
</dbReference>
<keyword evidence="5" id="KW-0032">Aminotransferase</keyword>
<accession>A0AA49GNH2</accession>
<keyword evidence="5" id="KW-0808">Transferase</keyword>
<dbReference type="PANTHER" id="PTHR30244:SF34">
    <property type="entry name" value="DTDP-4-AMINO-4,6-DIDEOXYGALACTOSE TRANSAMINASE"/>
    <property type="match status" value="1"/>
</dbReference>
<dbReference type="SUPFAM" id="SSF53383">
    <property type="entry name" value="PLP-dependent transferases"/>
    <property type="match status" value="1"/>
</dbReference>
<name>A0AA49GNH2_9BACT</name>
<dbReference type="Gene3D" id="3.40.640.10">
    <property type="entry name" value="Type I PLP-dependent aspartate aminotransferase-like (Major domain)"/>
    <property type="match status" value="1"/>
</dbReference>
<evidence type="ECO:0000313" key="5">
    <source>
        <dbReference type="EMBL" id="WKN35820.1"/>
    </source>
</evidence>
<dbReference type="InterPro" id="IPR015424">
    <property type="entry name" value="PyrdxlP-dep_Trfase"/>
</dbReference>
<feature type="active site" description="Proton acceptor" evidence="2">
    <location>
        <position position="193"/>
    </location>
</feature>
<dbReference type="PIRSF" id="PIRSF000390">
    <property type="entry name" value="PLP_StrS"/>
    <property type="match status" value="1"/>
</dbReference>
<dbReference type="NCBIfam" id="TIGR02379">
    <property type="entry name" value="ECA_wecE"/>
    <property type="match status" value="1"/>
</dbReference>
<gene>
    <name evidence="5" type="primary">rffA</name>
    <name evidence="5" type="synonym">fcnA</name>
    <name evidence="5" type="synonym">wecE</name>
    <name evidence="5" type="ORF">K4G66_25970</name>
</gene>
<dbReference type="InterPro" id="IPR012749">
    <property type="entry name" value="WecE-like"/>
</dbReference>
<dbReference type="FunFam" id="3.40.640.10:FF:000037">
    <property type="entry name" value="dTDP-4-amino-4,6-dideoxygalactose transaminase"/>
    <property type="match status" value="1"/>
</dbReference>
<reference evidence="5" key="1">
    <citation type="journal article" date="2023" name="Comput. Struct. Biotechnol. J.">
        <title>Discovery of a novel marine Bacteroidetes with a rich repertoire of carbohydrate-active enzymes.</title>
        <authorList>
            <person name="Chen B."/>
            <person name="Liu G."/>
            <person name="Chen Q."/>
            <person name="Wang H."/>
            <person name="Liu L."/>
            <person name="Tang K."/>
        </authorList>
    </citation>
    <scope>NUCLEOTIDE SEQUENCE</scope>
    <source>
        <strain evidence="5">TK19036</strain>
    </source>
</reference>
<protein>
    <submittedName>
        <fullName evidence="5">dTDP-4-amino-4,6-dideoxygalactose transaminase</fullName>
        <ecNumber evidence="5">2.6.1.59</ecNumber>
    </submittedName>
</protein>
<dbReference type="PANTHER" id="PTHR30244">
    <property type="entry name" value="TRANSAMINASE"/>
    <property type="match status" value="1"/>
</dbReference>
<dbReference type="GO" id="GO:0019180">
    <property type="term" value="F:dTDP-4-amino-4,6-dideoxygalactose transaminase activity"/>
    <property type="evidence" value="ECO:0007669"/>
    <property type="project" value="UniProtKB-EC"/>
</dbReference>
<sequence length="394" mass="43938">MIQATLSNQIRTGIPFNIPTLCGKEMAYMARAISEQKFSGDGVYTARCHQWLEREMGCSKVLLTTSCTHALEMASLLIDIKPGDEVIMPSFTFVSTANPFVLRGAKIKFVDIRPDTMNIDENLIEDAITSKTKAIVPVHYAGIACDMDRIMQIANNHGLWVIEDAAQAIRSTYNGKALGTIGHLGCISFHDTKNIHCGEGGALIVNDPGMKKKAEIIREKGTNRAAFFRGEIDKYTWVGPGSSYLPSELNAAFLLAQLEDSESIISQRKSVWELYYQQLSPLGYKNLLELPEIPSGCKGNAHIFYIKLADAEHRQEIIDSLKGDGIHTVFHYVPLHSSTAGQAYGNFVNQDRYTTWESERLLRLPIYTAIVESEVMRVCERITQLVDKKIMIAV</sequence>
<evidence type="ECO:0000256" key="3">
    <source>
        <dbReference type="PIRSR" id="PIRSR000390-2"/>
    </source>
</evidence>
<organism evidence="5">
    <name type="scientific">Roseihalotalea indica</name>
    <dbReference type="NCBI Taxonomy" id="2867963"/>
    <lineage>
        <taxon>Bacteria</taxon>
        <taxon>Pseudomonadati</taxon>
        <taxon>Bacteroidota</taxon>
        <taxon>Cytophagia</taxon>
        <taxon>Cytophagales</taxon>
        <taxon>Catalimonadaceae</taxon>
        <taxon>Roseihalotalea</taxon>
    </lineage>
</organism>
<feature type="modified residue" description="N6-(pyridoxal phosphate)lysine" evidence="3">
    <location>
        <position position="193"/>
    </location>
</feature>
<dbReference type="InterPro" id="IPR015421">
    <property type="entry name" value="PyrdxlP-dep_Trfase_major"/>
</dbReference>
<dbReference type="GO" id="GO:0030170">
    <property type="term" value="F:pyridoxal phosphate binding"/>
    <property type="evidence" value="ECO:0007669"/>
    <property type="project" value="TreeGrafter"/>
</dbReference>
<dbReference type="Pfam" id="PF01041">
    <property type="entry name" value="DegT_DnrJ_EryC1"/>
    <property type="match status" value="1"/>
</dbReference>